<dbReference type="GO" id="GO:0008270">
    <property type="term" value="F:zinc ion binding"/>
    <property type="evidence" value="ECO:0007669"/>
    <property type="project" value="UniProtKB-KW"/>
</dbReference>
<dbReference type="Gene3D" id="3.30.160.60">
    <property type="entry name" value="Classic Zinc Finger"/>
    <property type="match status" value="1"/>
</dbReference>
<organism evidence="5 6">
    <name type="scientific">Ogataea philodendri</name>
    <dbReference type="NCBI Taxonomy" id="1378263"/>
    <lineage>
        <taxon>Eukaryota</taxon>
        <taxon>Fungi</taxon>
        <taxon>Dikarya</taxon>
        <taxon>Ascomycota</taxon>
        <taxon>Saccharomycotina</taxon>
        <taxon>Pichiomycetes</taxon>
        <taxon>Pichiales</taxon>
        <taxon>Pichiaceae</taxon>
        <taxon>Ogataea</taxon>
    </lineage>
</organism>
<dbReference type="InterPro" id="IPR013087">
    <property type="entry name" value="Znf_C2H2_type"/>
</dbReference>
<reference evidence="5" key="2">
    <citation type="submission" date="2021-01" db="EMBL/GenBank/DDBJ databases">
        <authorList>
            <person name="Schikora-Tamarit M.A."/>
        </authorList>
    </citation>
    <scope>NUCLEOTIDE SEQUENCE</scope>
    <source>
        <strain evidence="5">CBS6075</strain>
    </source>
</reference>
<evidence type="ECO:0000256" key="3">
    <source>
        <dbReference type="SAM" id="SignalP"/>
    </source>
</evidence>
<reference evidence="5" key="1">
    <citation type="journal article" date="2021" name="Open Biol.">
        <title>Shared evolutionary footprints suggest mitochondrial oxidative damage underlies multiple complex I losses in fungi.</title>
        <authorList>
            <person name="Schikora-Tamarit M.A."/>
            <person name="Marcet-Houben M."/>
            <person name="Nosek J."/>
            <person name="Gabaldon T."/>
        </authorList>
    </citation>
    <scope>NUCLEOTIDE SEQUENCE</scope>
    <source>
        <strain evidence="5">CBS6075</strain>
    </source>
</reference>
<dbReference type="EMBL" id="JAEUBE010000295">
    <property type="protein sequence ID" value="KAH3665874.1"/>
    <property type="molecule type" value="Genomic_DNA"/>
</dbReference>
<protein>
    <recommendedName>
        <fullName evidence="4">C2H2-type domain-containing protein</fullName>
    </recommendedName>
</protein>
<feature type="region of interest" description="Disordered" evidence="2">
    <location>
        <begin position="265"/>
        <end position="313"/>
    </location>
</feature>
<feature type="compositionally biased region" description="Polar residues" evidence="2">
    <location>
        <begin position="283"/>
        <end position="313"/>
    </location>
</feature>
<evidence type="ECO:0000256" key="1">
    <source>
        <dbReference type="PROSITE-ProRule" id="PRU00042"/>
    </source>
</evidence>
<keyword evidence="1" id="KW-0862">Zinc</keyword>
<evidence type="ECO:0000313" key="5">
    <source>
        <dbReference type="EMBL" id="KAH3665874.1"/>
    </source>
</evidence>
<dbReference type="AlphaFoldDB" id="A0A9P8P6I7"/>
<keyword evidence="1" id="KW-0479">Metal-binding</keyword>
<comment type="caution">
    <text evidence="5">The sequence shown here is derived from an EMBL/GenBank/DDBJ whole genome shotgun (WGS) entry which is preliminary data.</text>
</comment>
<dbReference type="OrthoDB" id="1939603at2759"/>
<sequence length="341" mass="38762">MQSNYPLKVAKIIPTISLLILPAAVYAPCCNFLPCQSFGPYQFPSLLNISTAPPNSGLNILVSIRMTSSVTSSFERPPKLLLPPMQQRQEIPSLRNLNLPTPFVPNYHLPPMTAPDQMPPSPYGRMSVPNSSHYYSPPMSKYPSFPLPLKVQSPQIPQVPHPPHQVGGPSHLPAPTPFRSQSLSIDGEISYPSQRPKDHPSPSTETNKRKRRKAHEVQRLYKCNHESCQKAYGTLNHLNSHIMLQKHGQKRSPSEFKDLREELKRKRKLERASSRSNLEREGQSSVGSQDQYQQADHFKQPTSRTSSYDNSLSKDQYYHLNMLPPLQRQNFPPMQSQPRLY</sequence>
<evidence type="ECO:0000313" key="6">
    <source>
        <dbReference type="Proteomes" id="UP000769157"/>
    </source>
</evidence>
<keyword evidence="1" id="KW-0863">Zinc-finger</keyword>
<dbReference type="PANTHER" id="PTHR36167:SF3">
    <property type="entry name" value="C2H2 FINGER DOMAIN TRANSCRIPTION FACTOR (EUROFUNG)-RELATED"/>
    <property type="match status" value="1"/>
</dbReference>
<dbReference type="GO" id="GO:0006355">
    <property type="term" value="P:regulation of DNA-templated transcription"/>
    <property type="evidence" value="ECO:0007669"/>
    <property type="project" value="InterPro"/>
</dbReference>
<name>A0A9P8P6I7_9ASCO</name>
<dbReference type="InterPro" id="IPR039327">
    <property type="entry name" value="CON7-like"/>
</dbReference>
<feature type="chain" id="PRO_5040498919" description="C2H2-type domain-containing protein" evidence="3">
    <location>
        <begin position="28"/>
        <end position="341"/>
    </location>
</feature>
<keyword evidence="3" id="KW-0732">Signal</keyword>
<feature type="signal peptide" evidence="3">
    <location>
        <begin position="1"/>
        <end position="27"/>
    </location>
</feature>
<feature type="region of interest" description="Disordered" evidence="2">
    <location>
        <begin position="146"/>
        <end position="218"/>
    </location>
</feature>
<dbReference type="PROSITE" id="PS50157">
    <property type="entry name" value="ZINC_FINGER_C2H2_2"/>
    <property type="match status" value="1"/>
</dbReference>
<dbReference type="RefSeq" id="XP_046061078.1">
    <property type="nucleotide sequence ID" value="XM_046205100.1"/>
</dbReference>
<feature type="compositionally biased region" description="Basic and acidic residues" evidence="2">
    <location>
        <begin position="265"/>
        <end position="282"/>
    </location>
</feature>
<keyword evidence="6" id="KW-1185">Reference proteome</keyword>
<dbReference type="GeneID" id="70236028"/>
<proteinExistence type="predicted"/>
<dbReference type="PANTHER" id="PTHR36167">
    <property type="entry name" value="C2H2 FINGER DOMAIN TRANSCRIPTION FACTOR (EUROFUNG)-RELATED"/>
    <property type="match status" value="1"/>
</dbReference>
<feature type="domain" description="C2H2-type" evidence="4">
    <location>
        <begin position="221"/>
        <end position="252"/>
    </location>
</feature>
<accession>A0A9P8P6I7</accession>
<dbReference type="PROSITE" id="PS00028">
    <property type="entry name" value="ZINC_FINGER_C2H2_1"/>
    <property type="match status" value="1"/>
</dbReference>
<evidence type="ECO:0000259" key="4">
    <source>
        <dbReference type="PROSITE" id="PS50157"/>
    </source>
</evidence>
<gene>
    <name evidence="5" type="ORF">OGAPHI_004063</name>
</gene>
<dbReference type="Proteomes" id="UP000769157">
    <property type="component" value="Unassembled WGS sequence"/>
</dbReference>
<evidence type="ECO:0000256" key="2">
    <source>
        <dbReference type="SAM" id="MobiDB-lite"/>
    </source>
</evidence>